<name>A0AB34JMT6_PRYPA</name>
<proteinExistence type="predicted"/>
<reference evidence="2 3" key="1">
    <citation type="journal article" date="2024" name="Science">
        <title>Giant polyketide synthase enzymes in the biosynthesis of giant marine polyether toxins.</title>
        <authorList>
            <person name="Fallon T.R."/>
            <person name="Shende V.V."/>
            <person name="Wierzbicki I.H."/>
            <person name="Pendleton A.L."/>
            <person name="Watervoot N.F."/>
            <person name="Auber R.P."/>
            <person name="Gonzalez D.J."/>
            <person name="Wisecaver J.H."/>
            <person name="Moore B.S."/>
        </authorList>
    </citation>
    <scope>NUCLEOTIDE SEQUENCE [LARGE SCALE GENOMIC DNA]</scope>
    <source>
        <strain evidence="2 3">12B1</strain>
    </source>
</reference>
<accession>A0AB34JMT6</accession>
<dbReference type="EMBL" id="JBGBPQ010000006">
    <property type="protein sequence ID" value="KAL1523176.1"/>
    <property type="molecule type" value="Genomic_DNA"/>
</dbReference>
<sequence>MRSVGRSAPHRPATPSSRVMAIPTPNIPRRKAEAAAGPPPICWRTLIVSSGVVMREVTMLPALAAAACSSSLHRRSSCGGAALAEGRLHARIVRTYRGILDGGKLGAGSR</sequence>
<gene>
    <name evidence="2" type="ORF">AB1Y20_018131</name>
</gene>
<evidence type="ECO:0000256" key="1">
    <source>
        <dbReference type="SAM" id="MobiDB-lite"/>
    </source>
</evidence>
<feature type="region of interest" description="Disordered" evidence="1">
    <location>
        <begin position="1"/>
        <end position="25"/>
    </location>
</feature>
<keyword evidence="3" id="KW-1185">Reference proteome</keyword>
<evidence type="ECO:0000313" key="3">
    <source>
        <dbReference type="Proteomes" id="UP001515480"/>
    </source>
</evidence>
<dbReference type="AlphaFoldDB" id="A0AB34JMT6"/>
<organism evidence="2 3">
    <name type="scientific">Prymnesium parvum</name>
    <name type="common">Toxic golden alga</name>
    <dbReference type="NCBI Taxonomy" id="97485"/>
    <lineage>
        <taxon>Eukaryota</taxon>
        <taxon>Haptista</taxon>
        <taxon>Haptophyta</taxon>
        <taxon>Prymnesiophyceae</taxon>
        <taxon>Prymnesiales</taxon>
        <taxon>Prymnesiaceae</taxon>
        <taxon>Prymnesium</taxon>
    </lineage>
</organism>
<evidence type="ECO:0000313" key="2">
    <source>
        <dbReference type="EMBL" id="KAL1523176.1"/>
    </source>
</evidence>
<comment type="caution">
    <text evidence="2">The sequence shown here is derived from an EMBL/GenBank/DDBJ whole genome shotgun (WGS) entry which is preliminary data.</text>
</comment>
<protein>
    <submittedName>
        <fullName evidence="2">Uncharacterized protein</fullName>
    </submittedName>
</protein>
<dbReference type="Proteomes" id="UP001515480">
    <property type="component" value="Unassembled WGS sequence"/>
</dbReference>